<reference evidence="2" key="1">
    <citation type="submission" date="2008-12" db="EMBL/GenBank/DDBJ databases">
        <title>Annotation of Streptomyces ghanaensis ATCC 14672.</title>
        <authorList>
            <consortium name="The Broad Institute Genome Sequencing Platform"/>
            <consortium name="Broad Institute Microbial Sequencing Center"/>
            <person name="Fischbach M."/>
            <person name="Ward D."/>
            <person name="Young S."/>
            <person name="Kodira C.D."/>
            <person name="Zeng Q."/>
            <person name="Koehrsen M."/>
            <person name="Godfrey P."/>
            <person name="Alvarado L."/>
            <person name="Berlin A.M."/>
            <person name="Borenstein D."/>
            <person name="Chen Z."/>
            <person name="Engels R."/>
            <person name="Freedman E."/>
            <person name="Gellesch M."/>
            <person name="Goldberg J."/>
            <person name="Griggs A."/>
            <person name="Gujja S."/>
            <person name="Heiman D.I."/>
            <person name="Hepburn T.A."/>
            <person name="Howarth C."/>
            <person name="Jen D."/>
            <person name="Larson L."/>
            <person name="Lewis B."/>
            <person name="Mehta T."/>
            <person name="Park D."/>
            <person name="Pearson M."/>
            <person name="Roberts A."/>
            <person name="Saif S."/>
            <person name="Shea T.D."/>
            <person name="Shenoy N."/>
            <person name="Sisk P."/>
            <person name="Stolte C."/>
            <person name="Sykes S.N."/>
            <person name="Walk T."/>
            <person name="White J."/>
            <person name="Yandava C."/>
            <person name="Straight P."/>
            <person name="Clardy J."/>
            <person name="Hung D."/>
            <person name="Kolter R."/>
            <person name="Mekalanos J."/>
            <person name="Walker S."/>
            <person name="Walsh C.T."/>
            <person name="Wieland B.L.C."/>
            <person name="Ilzarbe M."/>
            <person name="Galagan J."/>
            <person name="Nusbaum C."/>
            <person name="Birren B."/>
        </authorList>
    </citation>
    <scope>NUCLEOTIDE SEQUENCE [LARGE SCALE GENOMIC DNA]</scope>
    <source>
        <strain evidence="2">ATCC 14672 / DSM 40746 / JCM 4963 / KCTC 9882 / NRRL B-12104 / FH 1290</strain>
    </source>
</reference>
<dbReference type="Proteomes" id="UP000003824">
    <property type="component" value="Unassembled WGS sequence"/>
</dbReference>
<dbReference type="EMBL" id="DS999641">
    <property type="protein sequence ID" value="EFE67288.2"/>
    <property type="molecule type" value="Genomic_DNA"/>
</dbReference>
<sequence>MVRGRRVTSVKEFPSVFVRRNSVRGRSIAVTSPNWVVLLACVVQAMPTDVGHRVLRCGIMAWKQCVRCRWRVSCFRNRSALQRDVGWTIELGFRKGNEHGGHEAADG</sequence>
<gene>
    <name evidence="1" type="ORF">SSFG_02537</name>
</gene>
<evidence type="ECO:0000313" key="1">
    <source>
        <dbReference type="EMBL" id="EFE67288.2"/>
    </source>
</evidence>
<dbReference type="AlphaFoldDB" id="D5ZZ35"/>
<evidence type="ECO:0000313" key="2">
    <source>
        <dbReference type="Proteomes" id="UP000003824"/>
    </source>
</evidence>
<protein>
    <submittedName>
        <fullName evidence="1">Predicted protein</fullName>
    </submittedName>
</protein>
<accession>D5ZZ35</accession>
<proteinExistence type="predicted"/>
<name>D5ZZ35_STRV1</name>
<organism evidence="1 2">
    <name type="scientific">Streptomyces viridosporus (strain ATCC 14672 / DSM 40746 / JCM 4963 / KCTC 9882 / NRRL B-12104 / FH 1290)</name>
    <name type="common">Streptomyces ghanaensis</name>
    <dbReference type="NCBI Taxonomy" id="566461"/>
    <lineage>
        <taxon>Bacteria</taxon>
        <taxon>Bacillati</taxon>
        <taxon>Actinomycetota</taxon>
        <taxon>Actinomycetes</taxon>
        <taxon>Kitasatosporales</taxon>
        <taxon>Streptomycetaceae</taxon>
        <taxon>Streptomyces</taxon>
    </lineage>
</organism>